<feature type="binding site" evidence="9">
    <location>
        <position position="42"/>
    </location>
    <ligand>
        <name>Mg(2+)</name>
        <dbReference type="ChEBI" id="CHEBI:18420"/>
    </ligand>
</feature>
<dbReference type="RefSeq" id="WP_192533137.1">
    <property type="nucleotide sequence ID" value="NZ_JACZHT010000001.1"/>
</dbReference>
<protein>
    <recommendedName>
        <fullName evidence="9">Ribonuclease 3</fullName>
        <ecNumber evidence="9">3.1.26.3</ecNumber>
    </recommendedName>
    <alternativeName>
        <fullName evidence="9">Ribonuclease III</fullName>
        <shortName evidence="9">RNase III</shortName>
    </alternativeName>
</protein>
<dbReference type="Proteomes" id="UP000631034">
    <property type="component" value="Unassembled WGS sequence"/>
</dbReference>
<dbReference type="Gene3D" id="1.10.1520.10">
    <property type="entry name" value="Ribonuclease III domain"/>
    <property type="match status" value="1"/>
</dbReference>
<evidence type="ECO:0000256" key="8">
    <source>
        <dbReference type="ARBA" id="ARBA00022884"/>
    </source>
</evidence>
<evidence type="ECO:0000256" key="2">
    <source>
        <dbReference type="ARBA" id="ARBA00010183"/>
    </source>
</evidence>
<accession>A0A8J6YKS8</accession>
<dbReference type="CDD" id="cd00593">
    <property type="entry name" value="RIBOc"/>
    <property type="match status" value="1"/>
</dbReference>
<dbReference type="PANTHER" id="PTHR11207">
    <property type="entry name" value="RIBONUCLEASE III"/>
    <property type="match status" value="1"/>
</dbReference>
<keyword evidence="9" id="KW-0460">Magnesium</keyword>
<evidence type="ECO:0000256" key="7">
    <source>
        <dbReference type="ARBA" id="ARBA00022801"/>
    </source>
</evidence>
<dbReference type="Pfam" id="PF00035">
    <property type="entry name" value="dsrm"/>
    <property type="match status" value="1"/>
</dbReference>
<dbReference type="NCBIfam" id="TIGR02191">
    <property type="entry name" value="RNaseIII"/>
    <property type="match status" value="1"/>
</dbReference>
<keyword evidence="9" id="KW-0963">Cytoplasm</keyword>
<evidence type="ECO:0000256" key="5">
    <source>
        <dbReference type="ARBA" id="ARBA00022722"/>
    </source>
</evidence>
<comment type="subcellular location">
    <subcellularLocation>
        <location evidence="9">Cytoplasm</location>
    </subcellularLocation>
</comment>
<dbReference type="HAMAP" id="MF_00104">
    <property type="entry name" value="RNase_III"/>
    <property type="match status" value="1"/>
</dbReference>
<dbReference type="InterPro" id="IPR014720">
    <property type="entry name" value="dsRBD_dom"/>
</dbReference>
<dbReference type="InterPro" id="IPR000999">
    <property type="entry name" value="RNase_III_dom"/>
</dbReference>
<dbReference type="SUPFAM" id="SSF69065">
    <property type="entry name" value="RNase III domain-like"/>
    <property type="match status" value="1"/>
</dbReference>
<gene>
    <name evidence="9 12" type="primary">rnc</name>
    <name evidence="12" type="ORF">IHV25_01175</name>
</gene>
<dbReference type="GO" id="GO:0006397">
    <property type="term" value="P:mRNA processing"/>
    <property type="evidence" value="ECO:0007669"/>
    <property type="project" value="UniProtKB-UniRule"/>
</dbReference>
<comment type="caution">
    <text evidence="12">The sequence shown here is derived from an EMBL/GenBank/DDBJ whole genome shotgun (WGS) entry which is preliminary data.</text>
</comment>
<dbReference type="GO" id="GO:0046872">
    <property type="term" value="F:metal ion binding"/>
    <property type="evidence" value="ECO:0007669"/>
    <property type="project" value="UniProtKB-KW"/>
</dbReference>
<comment type="cofactor">
    <cofactor evidence="9">
        <name>Mg(2+)</name>
        <dbReference type="ChEBI" id="CHEBI:18420"/>
    </cofactor>
</comment>
<feature type="active site" evidence="9">
    <location>
        <position position="118"/>
    </location>
</feature>
<feature type="binding site" evidence="9">
    <location>
        <position position="115"/>
    </location>
    <ligand>
        <name>Mg(2+)</name>
        <dbReference type="ChEBI" id="CHEBI:18420"/>
    </ligand>
</feature>
<dbReference type="PROSITE" id="PS50142">
    <property type="entry name" value="RNASE_3_2"/>
    <property type="match status" value="1"/>
</dbReference>
<reference evidence="12" key="1">
    <citation type="submission" date="2020-10" db="EMBL/GenBank/DDBJ databases">
        <title>Genome sequence of the unusual species of purple photosynthetic bacteria, Phaeovibrio sulfidiphilus DSM 23193, type strain.</title>
        <authorList>
            <person name="Kyndt J.A."/>
            <person name="Meyer T.E."/>
        </authorList>
    </citation>
    <scope>NUCLEOTIDE SEQUENCE</scope>
    <source>
        <strain evidence="12">DSM 23193</strain>
    </source>
</reference>
<keyword evidence="5 9" id="KW-0540">Nuclease</keyword>
<keyword evidence="9" id="KW-0819">tRNA processing</keyword>
<evidence type="ECO:0000256" key="1">
    <source>
        <dbReference type="ARBA" id="ARBA00000109"/>
    </source>
</evidence>
<dbReference type="InterPro" id="IPR036389">
    <property type="entry name" value="RNase_III_sf"/>
</dbReference>
<evidence type="ECO:0000256" key="9">
    <source>
        <dbReference type="HAMAP-Rule" id="MF_00104"/>
    </source>
</evidence>
<evidence type="ECO:0000256" key="4">
    <source>
        <dbReference type="ARBA" id="ARBA00022664"/>
    </source>
</evidence>
<dbReference type="GO" id="GO:0008033">
    <property type="term" value="P:tRNA processing"/>
    <property type="evidence" value="ECO:0007669"/>
    <property type="project" value="UniProtKB-KW"/>
</dbReference>
<keyword evidence="9" id="KW-0699">rRNA-binding</keyword>
<keyword evidence="9" id="KW-0479">Metal-binding</keyword>
<proteinExistence type="inferred from homology"/>
<comment type="similarity">
    <text evidence="2">Belongs to the ribonuclease III family.</text>
</comment>
<evidence type="ECO:0000256" key="6">
    <source>
        <dbReference type="ARBA" id="ARBA00022759"/>
    </source>
</evidence>
<dbReference type="EMBL" id="JACZHT010000001">
    <property type="protein sequence ID" value="MBE1236268.1"/>
    <property type="molecule type" value="Genomic_DNA"/>
</dbReference>
<comment type="catalytic activity">
    <reaction evidence="1 9">
        <text>Endonucleolytic cleavage to 5'-phosphomonoester.</text>
        <dbReference type="EC" id="3.1.26.3"/>
    </reaction>
</comment>
<keyword evidence="13" id="KW-1185">Reference proteome</keyword>
<feature type="binding site" evidence="9">
    <location>
        <position position="118"/>
    </location>
    <ligand>
        <name>Mg(2+)</name>
        <dbReference type="ChEBI" id="CHEBI:18420"/>
    </ligand>
</feature>
<feature type="domain" description="RNase III" evidence="11">
    <location>
        <begin position="6"/>
        <end position="129"/>
    </location>
</feature>
<keyword evidence="7 9" id="KW-0378">Hydrolase</keyword>
<evidence type="ECO:0000259" key="10">
    <source>
        <dbReference type="PROSITE" id="PS50137"/>
    </source>
</evidence>
<dbReference type="Pfam" id="PF14622">
    <property type="entry name" value="Ribonucleas_3_3"/>
    <property type="match status" value="1"/>
</dbReference>
<evidence type="ECO:0000259" key="11">
    <source>
        <dbReference type="PROSITE" id="PS50142"/>
    </source>
</evidence>
<feature type="active site" evidence="9">
    <location>
        <position position="46"/>
    </location>
</feature>
<dbReference type="GO" id="GO:0010468">
    <property type="term" value="P:regulation of gene expression"/>
    <property type="evidence" value="ECO:0007669"/>
    <property type="project" value="TreeGrafter"/>
</dbReference>
<keyword evidence="3 9" id="KW-0698">rRNA processing</keyword>
<dbReference type="GO" id="GO:0004525">
    <property type="term" value="F:ribonuclease III activity"/>
    <property type="evidence" value="ECO:0007669"/>
    <property type="project" value="UniProtKB-UniRule"/>
</dbReference>
<dbReference type="PANTHER" id="PTHR11207:SF0">
    <property type="entry name" value="RIBONUCLEASE 3"/>
    <property type="match status" value="1"/>
</dbReference>
<dbReference type="GO" id="GO:0005737">
    <property type="term" value="C:cytoplasm"/>
    <property type="evidence" value="ECO:0007669"/>
    <property type="project" value="UniProtKB-SubCell"/>
</dbReference>
<keyword evidence="6 9" id="KW-0255">Endonuclease</keyword>
<dbReference type="SMART" id="SM00358">
    <property type="entry name" value="DSRM"/>
    <property type="match status" value="1"/>
</dbReference>
<sequence length="226" mass="25030">MSASDTGRLASNLGYRFQTPRLLEQALTHKSREGRPSYERLEFLGDRVLGLVVARLLYERFPAEDEGALARRHGHLVSQETVARVAIVLDLGAVMRLSPGDDHAGARRNPSLLCDVCEAVLGAVFLDGGLDEADRIITELWTPLILEDATPPRAPKTALQEWAQERGLPLPEYLEEQRDGPPHRPVFTVRVAVKGRGSARAQGSSKRVAEQEAARLLLERLEQNDE</sequence>
<dbReference type="GO" id="GO:0006364">
    <property type="term" value="P:rRNA processing"/>
    <property type="evidence" value="ECO:0007669"/>
    <property type="project" value="UniProtKB-UniRule"/>
</dbReference>
<dbReference type="SMART" id="SM00535">
    <property type="entry name" value="RIBOc"/>
    <property type="match status" value="1"/>
</dbReference>
<feature type="domain" description="DRBM" evidence="10">
    <location>
        <begin position="154"/>
        <end position="223"/>
    </location>
</feature>
<evidence type="ECO:0000256" key="3">
    <source>
        <dbReference type="ARBA" id="ARBA00022552"/>
    </source>
</evidence>
<evidence type="ECO:0000313" key="12">
    <source>
        <dbReference type="EMBL" id="MBE1236268.1"/>
    </source>
</evidence>
<dbReference type="InterPro" id="IPR011907">
    <property type="entry name" value="RNase_III"/>
</dbReference>
<keyword evidence="4 9" id="KW-0507">mRNA processing</keyword>
<comment type="subunit">
    <text evidence="9">Homodimer.</text>
</comment>
<dbReference type="Gene3D" id="3.30.160.20">
    <property type="match status" value="1"/>
</dbReference>
<dbReference type="CDD" id="cd10845">
    <property type="entry name" value="DSRM_RNAse_III_family"/>
    <property type="match status" value="1"/>
</dbReference>
<name>A0A8J6YKS8_9PROT</name>
<comment type="function">
    <text evidence="9">Digests double-stranded RNA. Involved in the processing of primary rRNA transcript to yield the immediate precursors to the large and small rRNAs (23S and 16S). Processes some mRNAs, and tRNAs when they are encoded in the rRNA operon. Processes pre-crRNA and tracrRNA of type II CRISPR loci if present in the organism.</text>
</comment>
<dbReference type="PROSITE" id="PS00517">
    <property type="entry name" value="RNASE_3_1"/>
    <property type="match status" value="1"/>
</dbReference>
<evidence type="ECO:0000313" key="13">
    <source>
        <dbReference type="Proteomes" id="UP000631034"/>
    </source>
</evidence>
<dbReference type="PROSITE" id="PS50137">
    <property type="entry name" value="DS_RBD"/>
    <property type="match status" value="1"/>
</dbReference>
<dbReference type="GO" id="GO:0019843">
    <property type="term" value="F:rRNA binding"/>
    <property type="evidence" value="ECO:0007669"/>
    <property type="project" value="UniProtKB-KW"/>
</dbReference>
<keyword evidence="8 9" id="KW-0694">RNA-binding</keyword>
<dbReference type="FunFam" id="1.10.1520.10:FF:000001">
    <property type="entry name" value="Ribonuclease 3"/>
    <property type="match status" value="1"/>
</dbReference>
<organism evidence="12 13">
    <name type="scientific">Phaeovibrio sulfidiphilus</name>
    <dbReference type="NCBI Taxonomy" id="1220600"/>
    <lineage>
        <taxon>Bacteria</taxon>
        <taxon>Pseudomonadati</taxon>
        <taxon>Pseudomonadota</taxon>
        <taxon>Alphaproteobacteria</taxon>
        <taxon>Rhodospirillales</taxon>
        <taxon>Rhodospirillaceae</taxon>
        <taxon>Phaeovibrio</taxon>
    </lineage>
</organism>
<dbReference type="SUPFAM" id="SSF54768">
    <property type="entry name" value="dsRNA-binding domain-like"/>
    <property type="match status" value="1"/>
</dbReference>
<dbReference type="GO" id="GO:0003725">
    <property type="term" value="F:double-stranded RNA binding"/>
    <property type="evidence" value="ECO:0007669"/>
    <property type="project" value="TreeGrafter"/>
</dbReference>
<dbReference type="EC" id="3.1.26.3" evidence="9"/>
<dbReference type="AlphaFoldDB" id="A0A8J6YKS8"/>